<evidence type="ECO:0000259" key="8">
    <source>
        <dbReference type="Pfam" id="PF02687"/>
    </source>
</evidence>
<feature type="transmembrane region" description="Helical" evidence="7">
    <location>
        <begin position="242"/>
        <end position="267"/>
    </location>
</feature>
<keyword evidence="2" id="KW-1003">Cell membrane</keyword>
<evidence type="ECO:0000256" key="6">
    <source>
        <dbReference type="ARBA" id="ARBA00038076"/>
    </source>
</evidence>
<evidence type="ECO:0000256" key="5">
    <source>
        <dbReference type="ARBA" id="ARBA00023136"/>
    </source>
</evidence>
<name>A0A926QUJ4_9ACTN</name>
<accession>A0A926QUJ4</accession>
<comment type="similarity">
    <text evidence="6">Belongs to the ABC-4 integral membrane protein family.</text>
</comment>
<feature type="domain" description="ABC3 transporter permease C-terminal" evidence="8">
    <location>
        <begin position="705"/>
        <end position="818"/>
    </location>
</feature>
<evidence type="ECO:0000256" key="2">
    <source>
        <dbReference type="ARBA" id="ARBA00022475"/>
    </source>
</evidence>
<dbReference type="GO" id="GO:0022857">
    <property type="term" value="F:transmembrane transporter activity"/>
    <property type="evidence" value="ECO:0007669"/>
    <property type="project" value="TreeGrafter"/>
</dbReference>
<dbReference type="InterPro" id="IPR050250">
    <property type="entry name" value="Macrolide_Exporter_MacB"/>
</dbReference>
<feature type="transmembrane region" description="Helical" evidence="7">
    <location>
        <begin position="390"/>
        <end position="408"/>
    </location>
</feature>
<reference evidence="10" key="2">
    <citation type="submission" date="2020-09" db="EMBL/GenBank/DDBJ databases">
        <authorList>
            <person name="Luo X."/>
        </authorList>
    </citation>
    <scope>NUCLEOTIDE SEQUENCE</scope>
    <source>
        <strain evidence="10">TRM S81-3</strain>
    </source>
</reference>
<dbReference type="AlphaFoldDB" id="A0A926QUJ4"/>
<evidence type="ECO:0000259" key="9">
    <source>
        <dbReference type="Pfam" id="PF12704"/>
    </source>
</evidence>
<evidence type="ECO:0000256" key="4">
    <source>
        <dbReference type="ARBA" id="ARBA00022989"/>
    </source>
</evidence>
<dbReference type="RefSeq" id="WP_188184952.1">
    <property type="nucleotide sequence ID" value="NZ_JACVQF010000229.1"/>
</dbReference>
<feature type="transmembrane region" description="Helical" evidence="7">
    <location>
        <begin position="704"/>
        <end position="723"/>
    </location>
</feature>
<keyword evidence="4 7" id="KW-1133">Transmembrane helix</keyword>
<dbReference type="InterPro" id="IPR025857">
    <property type="entry name" value="MacB_PCD"/>
</dbReference>
<evidence type="ECO:0000256" key="1">
    <source>
        <dbReference type="ARBA" id="ARBA00004651"/>
    </source>
</evidence>
<feature type="transmembrane region" description="Helical" evidence="7">
    <location>
        <begin position="294"/>
        <end position="316"/>
    </location>
</feature>
<keyword evidence="3 7" id="KW-0812">Transmembrane</keyword>
<feature type="transmembrane region" description="Helical" evidence="7">
    <location>
        <begin position="473"/>
        <end position="493"/>
    </location>
</feature>
<comment type="subcellular location">
    <subcellularLocation>
        <location evidence="1">Cell membrane</location>
        <topology evidence="1">Multi-pass membrane protein</topology>
    </subcellularLocation>
</comment>
<feature type="transmembrane region" description="Helical" evidence="7">
    <location>
        <begin position="420"/>
        <end position="444"/>
    </location>
</feature>
<dbReference type="PANTHER" id="PTHR30572:SF4">
    <property type="entry name" value="ABC TRANSPORTER PERMEASE YTRF"/>
    <property type="match status" value="1"/>
</dbReference>
<protein>
    <submittedName>
        <fullName evidence="10">ABC transporter permease</fullName>
    </submittedName>
</protein>
<dbReference type="InterPro" id="IPR003838">
    <property type="entry name" value="ABC3_permease_C"/>
</dbReference>
<feature type="domain" description="MacB-like periplasmic core" evidence="9">
    <location>
        <begin position="474"/>
        <end position="670"/>
    </location>
</feature>
<dbReference type="Pfam" id="PF12704">
    <property type="entry name" value="MacB_PCD"/>
    <property type="match status" value="1"/>
</dbReference>
<dbReference type="Proteomes" id="UP000621210">
    <property type="component" value="Unassembled WGS sequence"/>
</dbReference>
<comment type="caution">
    <text evidence="10">The sequence shown here is derived from an EMBL/GenBank/DDBJ whole genome shotgun (WGS) entry which is preliminary data.</text>
</comment>
<dbReference type="EMBL" id="JACVQF010000229">
    <property type="protein sequence ID" value="MBD0424030.1"/>
    <property type="molecule type" value="Genomic_DNA"/>
</dbReference>
<evidence type="ECO:0000256" key="3">
    <source>
        <dbReference type="ARBA" id="ARBA00022692"/>
    </source>
</evidence>
<evidence type="ECO:0000313" key="10">
    <source>
        <dbReference type="EMBL" id="MBD0424030.1"/>
    </source>
</evidence>
<feature type="domain" description="ABC3 transporter permease C-terminal" evidence="8">
    <location>
        <begin position="246"/>
        <end position="371"/>
    </location>
</feature>
<feature type="transmembrane region" description="Helical" evidence="7">
    <location>
        <begin position="744"/>
        <end position="768"/>
    </location>
</feature>
<dbReference type="GO" id="GO:0005886">
    <property type="term" value="C:plasma membrane"/>
    <property type="evidence" value="ECO:0007669"/>
    <property type="project" value="UniProtKB-SubCell"/>
</dbReference>
<evidence type="ECO:0000256" key="7">
    <source>
        <dbReference type="SAM" id="Phobius"/>
    </source>
</evidence>
<reference evidence="10" key="1">
    <citation type="submission" date="2020-09" db="EMBL/GenBank/DDBJ databases">
        <title>Streptomyces grisecoloratus sp. nov., isolated from cotton soil.</title>
        <authorList>
            <person name="Xing L."/>
        </authorList>
    </citation>
    <scope>NUCLEOTIDE SEQUENCE</scope>
    <source>
        <strain evidence="10">TRM S81-3</strain>
    </source>
</reference>
<feature type="transmembrane region" description="Helical" evidence="7">
    <location>
        <begin position="788"/>
        <end position="811"/>
    </location>
</feature>
<dbReference type="Pfam" id="PF02687">
    <property type="entry name" value="FtsX"/>
    <property type="match status" value="2"/>
</dbReference>
<sequence>MIRVAFQTLRARWVSFLGTVVALVLGVAQVAAMGLLVTTAFDLPDRPVERFAGAGTVVRPKSDGWNPAHHDLGVRSPEAARGLSPELRDRVAATGETVVDRAFYAQLRGGPEDQVGHPWPVARFGGYRLTDGAAPASDGQIVVPSDQARTGDEVTVLTASTVRKYTVSGTVAPVGYEDAVFFSEAEAARLSPRMDSLVALGPAEAVRDAVGERAEVLTGQDRHKADASEAEDRETLDNTITLVPVMASVAGTTAIFVVASTFAFAVVQRRREVALLRAVGATPKQVRKMVRNEALLVGGAAAAVGTVLGLFGAQLLADMLISMGVSPDWFTVTPSLHWTVLAPLAAAFLVGLLVSVGGAAAAARRAGSIQPVEALREAAVDDTGVTPGRALLGAVALLGGVGWTAWIATGSPVTVLSPTVYVVSLMVPVLAAAVLAPLAVGPLARLLMWPWRRANGPTAMLVRQSALTARRRTAATAAPVLLTVGLAFSLLAATDSLGAARDSGLQNRIVSDYALAPDDTPGISTEVVDRVAEVPGVKIAAPLLTTVYWKDEDRYDENDGLVVDPEALKRTMDLKVVEGSLDDLDENSMAVADLWHMDVGSTQTVLMADGSTQKLKVAAVYEALRGEDVAYLPPRFADTALFARDGLSRRAYITLDEGTDRQAATAAIREAVEGSGATFMTRDELVASESAYARHLNEVRQRSTAVIIMLFCFIAILNTLLMATADRRRDLAVLRTAGATPRQVLRFFVAESLLVSAIGVVLALAATAVNLAGLWGALFQLFGTTPIVVPYAVVTGVVVVSTLLAVLGTVLPVGAALRARAVQLIGARE</sequence>
<organism evidence="10 11">
    <name type="scientific">Streptomyces griseicoloratus</name>
    <dbReference type="NCBI Taxonomy" id="2752516"/>
    <lineage>
        <taxon>Bacteria</taxon>
        <taxon>Bacillati</taxon>
        <taxon>Actinomycetota</taxon>
        <taxon>Actinomycetes</taxon>
        <taxon>Kitasatosporales</taxon>
        <taxon>Streptomycetaceae</taxon>
        <taxon>Streptomyces</taxon>
    </lineage>
</organism>
<keyword evidence="11" id="KW-1185">Reference proteome</keyword>
<feature type="transmembrane region" description="Helical" evidence="7">
    <location>
        <begin position="336"/>
        <end position="361"/>
    </location>
</feature>
<keyword evidence="5 7" id="KW-0472">Membrane</keyword>
<dbReference type="PANTHER" id="PTHR30572">
    <property type="entry name" value="MEMBRANE COMPONENT OF TRANSPORTER-RELATED"/>
    <property type="match status" value="1"/>
</dbReference>
<evidence type="ECO:0000313" key="11">
    <source>
        <dbReference type="Proteomes" id="UP000621210"/>
    </source>
</evidence>
<proteinExistence type="inferred from homology"/>
<gene>
    <name evidence="10" type="ORF">H0H10_33530</name>
</gene>